<gene>
    <name evidence="2" type="ORF">SCAR479_07063</name>
</gene>
<dbReference type="EMBL" id="JARVKM010000029">
    <property type="protein sequence ID" value="KAK9776157.1"/>
    <property type="molecule type" value="Genomic_DNA"/>
</dbReference>
<accession>A0ABR2XQT6</accession>
<name>A0ABR2XQT6_9PEZI</name>
<dbReference type="Proteomes" id="UP001465668">
    <property type="component" value="Unassembled WGS sequence"/>
</dbReference>
<proteinExistence type="predicted"/>
<evidence type="ECO:0000313" key="3">
    <source>
        <dbReference type="Proteomes" id="UP001465668"/>
    </source>
</evidence>
<evidence type="ECO:0000313" key="2">
    <source>
        <dbReference type="EMBL" id="KAK9776157.1"/>
    </source>
</evidence>
<feature type="compositionally biased region" description="Basic and acidic residues" evidence="1">
    <location>
        <begin position="86"/>
        <end position="100"/>
    </location>
</feature>
<keyword evidence="3" id="KW-1185">Reference proteome</keyword>
<protein>
    <submittedName>
        <fullName evidence="2">Uncharacterized protein</fullName>
    </submittedName>
</protein>
<evidence type="ECO:0000256" key="1">
    <source>
        <dbReference type="SAM" id="MobiDB-lite"/>
    </source>
</evidence>
<feature type="region of interest" description="Disordered" evidence="1">
    <location>
        <begin position="198"/>
        <end position="266"/>
    </location>
</feature>
<sequence>MSSSLVWLPPRKYDSVRPLWRDEYIWSPLPVDNTIPLHQTSFIDITETDAKAARSTAGTLRSRASTGTIKYIAGDGNALDSVSDAQAHEESDSAQRHGVADGEISTHHLRATLKAKLIRPGSLDSKRLRSFRLPARVKFEPTSPTTNTRCPGASFQPKPPLQQVFAVDEAPPKHPGALGNDDIETGISSVPVIHEGNLAGHREGAPQAPAAPRRQRRKRERRPKQGNEKVLRSSTGDKRRETKVIDQPRSDPPKRGTSLQTGNPKRMGLKLDLNLEIEVQLKVTLHGDLTLALLD</sequence>
<feature type="compositionally biased region" description="Basic and acidic residues" evidence="1">
    <location>
        <begin position="223"/>
        <end position="254"/>
    </location>
</feature>
<feature type="compositionally biased region" description="Basic residues" evidence="1">
    <location>
        <begin position="213"/>
        <end position="222"/>
    </location>
</feature>
<organism evidence="2 3">
    <name type="scientific">Seiridium cardinale</name>
    <dbReference type="NCBI Taxonomy" id="138064"/>
    <lineage>
        <taxon>Eukaryota</taxon>
        <taxon>Fungi</taxon>
        <taxon>Dikarya</taxon>
        <taxon>Ascomycota</taxon>
        <taxon>Pezizomycotina</taxon>
        <taxon>Sordariomycetes</taxon>
        <taxon>Xylariomycetidae</taxon>
        <taxon>Amphisphaeriales</taxon>
        <taxon>Sporocadaceae</taxon>
        <taxon>Seiridium</taxon>
    </lineage>
</organism>
<comment type="caution">
    <text evidence="2">The sequence shown here is derived from an EMBL/GenBank/DDBJ whole genome shotgun (WGS) entry which is preliminary data.</text>
</comment>
<feature type="region of interest" description="Disordered" evidence="1">
    <location>
        <begin position="81"/>
        <end position="100"/>
    </location>
</feature>
<reference evidence="2 3" key="1">
    <citation type="submission" date="2024-02" db="EMBL/GenBank/DDBJ databases">
        <title>First draft genome assembly of two strains of Seiridium cardinale.</title>
        <authorList>
            <person name="Emiliani G."/>
            <person name="Scali E."/>
        </authorList>
    </citation>
    <scope>NUCLEOTIDE SEQUENCE [LARGE SCALE GENOMIC DNA]</scope>
    <source>
        <strain evidence="2 3">BM-138-000479</strain>
    </source>
</reference>